<keyword evidence="6" id="KW-0648">Protein biosynthesis</keyword>
<dbReference type="InterPro" id="IPR009001">
    <property type="entry name" value="Transl_elong_EF1A/Init_IF2_C"/>
</dbReference>
<dbReference type="FunFam" id="2.40.30.10:FF:000020">
    <property type="entry name" value="Translation elongation factor EF-1"/>
    <property type="match status" value="1"/>
</dbReference>
<dbReference type="FunFam" id="3.40.50.300:FF:000204">
    <property type="entry name" value="Translation elongation factor Tu"/>
    <property type="match status" value="1"/>
</dbReference>
<dbReference type="OrthoDB" id="342024at2759"/>
<comment type="caution">
    <text evidence="11">The sequence shown here is derived from an EMBL/GenBank/DDBJ whole genome shotgun (WGS) entry which is preliminary data.</text>
</comment>
<keyword evidence="3" id="KW-0963">Cytoplasm</keyword>
<dbReference type="InterPro" id="IPR000795">
    <property type="entry name" value="T_Tr_GTP-bd_dom"/>
</dbReference>
<dbReference type="InterPro" id="IPR050100">
    <property type="entry name" value="TRAFAC_GTPase_members"/>
</dbReference>
<evidence type="ECO:0000256" key="5">
    <source>
        <dbReference type="ARBA" id="ARBA00022801"/>
    </source>
</evidence>
<dbReference type="Gene3D" id="3.40.50.300">
    <property type="entry name" value="P-loop containing nucleotide triphosphate hydrolases"/>
    <property type="match status" value="1"/>
</dbReference>
<dbReference type="InterPro" id="IPR009000">
    <property type="entry name" value="Transl_B-barrel_sf"/>
</dbReference>
<dbReference type="SUPFAM" id="SSF50447">
    <property type="entry name" value="Translation proteins"/>
    <property type="match status" value="1"/>
</dbReference>
<evidence type="ECO:0000259" key="10">
    <source>
        <dbReference type="PROSITE" id="PS51722"/>
    </source>
</evidence>
<evidence type="ECO:0000256" key="9">
    <source>
        <dbReference type="SAM" id="MobiDB-lite"/>
    </source>
</evidence>
<comment type="subcellular location">
    <subcellularLocation>
        <location evidence="1">Cytoplasm</location>
    </subcellularLocation>
</comment>
<keyword evidence="7" id="KW-0342">GTP-binding</keyword>
<dbReference type="GO" id="GO:0005525">
    <property type="term" value="F:GTP binding"/>
    <property type="evidence" value="ECO:0007669"/>
    <property type="project" value="UniProtKB-KW"/>
</dbReference>
<dbReference type="SUPFAM" id="SSF50465">
    <property type="entry name" value="EF-Tu/eEF-1alpha/eIF2-gamma C-terminal domain"/>
    <property type="match status" value="1"/>
</dbReference>
<feature type="compositionally biased region" description="Acidic residues" evidence="9">
    <location>
        <begin position="1"/>
        <end position="21"/>
    </location>
</feature>
<keyword evidence="4" id="KW-0547">Nucleotide-binding</keyword>
<sequence>MESSDDSIPDNWEDEAEEVTQEEAASWKKEANYVFKTEADTVFTQNAYSSLLNQEEQLLSHYSNKKDSTPKDHLPKKEPIIRPKAEEIIEKLDKKSLISSLIGRDYLSIPYKTHVNIVFIGHVDAGKSTLCGNIIYKSKKIDSRIVEMYELEAKENNRESWWLAYIMDVNTEEREKGITIEVGRAFIETDHRVVCMLDAPGHKSFVPNMISGAAQADIAALVVSARPGEFESGFQKGGQTTEHILLCRAMGVDSFIVLITKMDTVNWDEERFRFIQNSLMPFLIDKCKLNPQHVHWIPISGLDGTNLLINEECGWYKGKAFLQVLDECEVGGKDENAPLRIPILDKAKEMGTVVLGKVEAGIVVKGMKVNLMPGFCEAEVQEIMGVEDEKIMFARPGMNVRIKLKGSDEFKSGSVLCDPYDFPIVSETFTVDIMVLDLLPHKPLLIPGYVCIIHLGIAVSECTFHSVISVSDPKTKKHVKASYIRANMRAKAVLRVKEPMCISVFSELSALGKFALRDEDITIGLGKILEVKDIL</sequence>
<evidence type="ECO:0000256" key="8">
    <source>
        <dbReference type="ARBA" id="ARBA00049117"/>
    </source>
</evidence>
<dbReference type="GO" id="GO:0005737">
    <property type="term" value="C:cytoplasm"/>
    <property type="evidence" value="ECO:0007669"/>
    <property type="project" value="UniProtKB-SubCell"/>
</dbReference>
<dbReference type="Pfam" id="PF22594">
    <property type="entry name" value="GTP-eEF1A_C"/>
    <property type="match status" value="1"/>
</dbReference>
<dbReference type="GO" id="GO:0006412">
    <property type="term" value="P:translation"/>
    <property type="evidence" value="ECO:0007669"/>
    <property type="project" value="UniProtKB-KW"/>
</dbReference>
<dbReference type="CDD" id="cd01883">
    <property type="entry name" value="EF1_alpha"/>
    <property type="match status" value="1"/>
</dbReference>
<dbReference type="Gene3D" id="2.40.30.10">
    <property type="entry name" value="Translation factors"/>
    <property type="match status" value="2"/>
</dbReference>
<dbReference type="Proteomes" id="UP000187209">
    <property type="component" value="Unassembled WGS sequence"/>
</dbReference>
<reference evidence="11 12" key="1">
    <citation type="submission" date="2016-11" db="EMBL/GenBank/DDBJ databases">
        <title>The macronuclear genome of Stentor coeruleus: a giant cell with tiny introns.</title>
        <authorList>
            <person name="Slabodnick M."/>
            <person name="Ruby J.G."/>
            <person name="Reiff S.B."/>
            <person name="Swart E.C."/>
            <person name="Gosai S."/>
            <person name="Prabakaran S."/>
            <person name="Witkowska E."/>
            <person name="Larue G.E."/>
            <person name="Fisher S."/>
            <person name="Freeman R.M."/>
            <person name="Gunawardena J."/>
            <person name="Chu W."/>
            <person name="Stover N.A."/>
            <person name="Gregory B.D."/>
            <person name="Nowacki M."/>
            <person name="Derisi J."/>
            <person name="Roy S.W."/>
            <person name="Marshall W.F."/>
            <person name="Sood P."/>
        </authorList>
    </citation>
    <scope>NUCLEOTIDE SEQUENCE [LARGE SCALE GENOMIC DNA]</scope>
    <source>
        <strain evidence="11">WM001</strain>
    </source>
</reference>
<feature type="domain" description="Tr-type G" evidence="10">
    <location>
        <begin position="112"/>
        <end position="339"/>
    </location>
</feature>
<evidence type="ECO:0000256" key="2">
    <source>
        <dbReference type="ARBA" id="ARBA00007249"/>
    </source>
</evidence>
<dbReference type="SUPFAM" id="SSF52540">
    <property type="entry name" value="P-loop containing nucleoside triphosphate hydrolases"/>
    <property type="match status" value="1"/>
</dbReference>
<dbReference type="EMBL" id="MPUH01000212">
    <property type="protein sequence ID" value="OMJ86248.1"/>
    <property type="molecule type" value="Genomic_DNA"/>
</dbReference>
<dbReference type="PRINTS" id="PR00315">
    <property type="entry name" value="ELONGATNFCT"/>
</dbReference>
<organism evidence="11 12">
    <name type="scientific">Stentor coeruleus</name>
    <dbReference type="NCBI Taxonomy" id="5963"/>
    <lineage>
        <taxon>Eukaryota</taxon>
        <taxon>Sar</taxon>
        <taxon>Alveolata</taxon>
        <taxon>Ciliophora</taxon>
        <taxon>Postciliodesmatophora</taxon>
        <taxon>Heterotrichea</taxon>
        <taxon>Heterotrichida</taxon>
        <taxon>Stentoridae</taxon>
        <taxon>Stentor</taxon>
    </lineage>
</organism>
<keyword evidence="5" id="KW-0378">Hydrolase</keyword>
<dbReference type="InterPro" id="IPR054696">
    <property type="entry name" value="GTP-eEF1A_C"/>
</dbReference>
<evidence type="ECO:0000256" key="4">
    <source>
        <dbReference type="ARBA" id="ARBA00022741"/>
    </source>
</evidence>
<comment type="similarity">
    <text evidence="2">Belongs to the TRAFAC class translation factor GTPase superfamily. Classic translation factor GTPase family. EF-Tu/EF-1A subfamily.</text>
</comment>
<keyword evidence="12" id="KW-1185">Reference proteome</keyword>
<dbReference type="Pfam" id="PF00009">
    <property type="entry name" value="GTP_EFTU"/>
    <property type="match status" value="1"/>
</dbReference>
<evidence type="ECO:0000256" key="3">
    <source>
        <dbReference type="ARBA" id="ARBA00022490"/>
    </source>
</evidence>
<evidence type="ECO:0000313" key="11">
    <source>
        <dbReference type="EMBL" id="OMJ86248.1"/>
    </source>
</evidence>
<accession>A0A1R2CB66</accession>
<evidence type="ECO:0000256" key="7">
    <source>
        <dbReference type="ARBA" id="ARBA00023134"/>
    </source>
</evidence>
<dbReference type="AlphaFoldDB" id="A0A1R2CB66"/>
<protein>
    <recommendedName>
        <fullName evidence="10">Tr-type G domain-containing protein</fullName>
    </recommendedName>
</protein>
<comment type="catalytic activity">
    <reaction evidence="8">
        <text>GTP + H2O = GDP + phosphate + H(+)</text>
        <dbReference type="Rhea" id="RHEA:19669"/>
        <dbReference type="ChEBI" id="CHEBI:15377"/>
        <dbReference type="ChEBI" id="CHEBI:15378"/>
        <dbReference type="ChEBI" id="CHEBI:37565"/>
        <dbReference type="ChEBI" id="CHEBI:43474"/>
        <dbReference type="ChEBI" id="CHEBI:58189"/>
    </reaction>
    <physiologicalReaction direction="left-to-right" evidence="8">
        <dbReference type="Rhea" id="RHEA:19670"/>
    </physiologicalReaction>
</comment>
<gene>
    <name evidence="11" type="ORF">SteCoe_12313</name>
</gene>
<feature type="region of interest" description="Disordered" evidence="9">
    <location>
        <begin position="1"/>
        <end position="24"/>
    </location>
</feature>
<proteinExistence type="inferred from homology"/>
<dbReference type="PROSITE" id="PS51722">
    <property type="entry name" value="G_TR_2"/>
    <property type="match status" value="1"/>
</dbReference>
<dbReference type="GO" id="GO:0003924">
    <property type="term" value="F:GTPase activity"/>
    <property type="evidence" value="ECO:0007669"/>
    <property type="project" value="InterPro"/>
</dbReference>
<dbReference type="PANTHER" id="PTHR23115">
    <property type="entry name" value="TRANSLATION FACTOR"/>
    <property type="match status" value="1"/>
</dbReference>
<evidence type="ECO:0000256" key="1">
    <source>
        <dbReference type="ARBA" id="ARBA00004496"/>
    </source>
</evidence>
<evidence type="ECO:0000256" key="6">
    <source>
        <dbReference type="ARBA" id="ARBA00022917"/>
    </source>
</evidence>
<evidence type="ECO:0000313" key="12">
    <source>
        <dbReference type="Proteomes" id="UP000187209"/>
    </source>
</evidence>
<name>A0A1R2CB66_9CILI</name>
<dbReference type="InterPro" id="IPR027417">
    <property type="entry name" value="P-loop_NTPase"/>
</dbReference>